<keyword evidence="12" id="KW-1185">Reference proteome</keyword>
<feature type="binding site" evidence="8">
    <location>
        <position position="268"/>
    </location>
    <ligand>
        <name>Zn(2+)</name>
        <dbReference type="ChEBI" id="CHEBI:29105"/>
        <label>2</label>
        <note>catalytic</note>
    </ligand>
</feature>
<feature type="binding site" evidence="8">
    <location>
        <position position="228"/>
    </location>
    <ligand>
        <name>Ca(2+)</name>
        <dbReference type="ChEBI" id="CHEBI:29108"/>
        <label>3</label>
    </ligand>
</feature>
<name>A0A2G5DA22_AQUCA</name>
<evidence type="ECO:0000256" key="8">
    <source>
        <dbReference type="PIRSR" id="PIRSR621190-2"/>
    </source>
</evidence>
<feature type="domain" description="Peptidase metallopeptidase" evidence="10">
    <location>
        <begin position="131"/>
        <end position="294"/>
    </location>
</feature>
<feature type="binding site" evidence="8">
    <location>
        <position position="250"/>
    </location>
    <ligand>
        <name>Zn(2+)</name>
        <dbReference type="ChEBI" id="CHEBI:29105"/>
        <label>2</label>
        <note>catalytic</note>
    </ligand>
</feature>
<comment type="cofactor">
    <cofactor evidence="8">
        <name>Ca(2+)</name>
        <dbReference type="ChEBI" id="CHEBI:29108"/>
    </cofactor>
    <text evidence="8">Can bind about 5 Ca(2+) ions per subunit.</text>
</comment>
<dbReference type="InterPro" id="IPR006026">
    <property type="entry name" value="Peptidase_Metallo"/>
</dbReference>
<feature type="binding site" evidence="8">
    <location>
        <position position="216"/>
    </location>
    <ligand>
        <name>Zn(2+)</name>
        <dbReference type="ChEBI" id="CHEBI:29105"/>
        <label>1</label>
    </ligand>
</feature>
<evidence type="ECO:0000256" key="2">
    <source>
        <dbReference type="ARBA" id="ARBA00022670"/>
    </source>
</evidence>
<dbReference type="InParanoid" id="A0A2G5DA22"/>
<keyword evidence="5 8" id="KW-0862">Zinc</keyword>
<dbReference type="Pfam" id="PF00413">
    <property type="entry name" value="Peptidase_M10"/>
    <property type="match status" value="1"/>
</dbReference>
<feature type="binding site" evidence="8">
    <location>
        <position position="260"/>
    </location>
    <ligand>
        <name>Zn(2+)</name>
        <dbReference type="ChEBI" id="CHEBI:29105"/>
        <label>2</label>
        <note>catalytic</note>
    </ligand>
</feature>
<dbReference type="Proteomes" id="UP000230069">
    <property type="component" value="Unassembled WGS sequence"/>
</dbReference>
<dbReference type="PANTHER" id="PTHR10201">
    <property type="entry name" value="MATRIX METALLOPROTEINASE"/>
    <property type="match status" value="1"/>
</dbReference>
<organism evidence="11 12">
    <name type="scientific">Aquilegia coerulea</name>
    <name type="common">Rocky mountain columbine</name>
    <dbReference type="NCBI Taxonomy" id="218851"/>
    <lineage>
        <taxon>Eukaryota</taxon>
        <taxon>Viridiplantae</taxon>
        <taxon>Streptophyta</taxon>
        <taxon>Embryophyta</taxon>
        <taxon>Tracheophyta</taxon>
        <taxon>Spermatophyta</taxon>
        <taxon>Magnoliopsida</taxon>
        <taxon>Ranunculales</taxon>
        <taxon>Ranunculaceae</taxon>
        <taxon>Thalictroideae</taxon>
        <taxon>Aquilegia</taxon>
    </lineage>
</organism>
<dbReference type="InterPro" id="IPR001818">
    <property type="entry name" value="Pept_M10_metallopeptidase"/>
</dbReference>
<gene>
    <name evidence="11" type="ORF">AQUCO_02500206v1</name>
</gene>
<proteinExistence type="inferred from homology"/>
<dbReference type="STRING" id="218851.A0A2G5DA22"/>
<evidence type="ECO:0000313" key="11">
    <source>
        <dbReference type="EMBL" id="PIA40354.1"/>
    </source>
</evidence>
<dbReference type="InterPro" id="IPR021190">
    <property type="entry name" value="Pept_M10A"/>
</dbReference>
<feature type="binding site" evidence="8">
    <location>
        <position position="201"/>
    </location>
    <ligand>
        <name>Zn(2+)</name>
        <dbReference type="ChEBI" id="CHEBI:29105"/>
        <label>1</label>
    </ligand>
</feature>
<keyword evidence="9" id="KW-0732">Signal</keyword>
<dbReference type="PRINTS" id="PR00138">
    <property type="entry name" value="MATRIXIN"/>
</dbReference>
<keyword evidence="4" id="KW-0378">Hydrolase</keyword>
<keyword evidence="6" id="KW-0482">Metalloprotease</keyword>
<keyword evidence="3 8" id="KW-0479">Metal-binding</keyword>
<dbReference type="GO" id="GO:0030198">
    <property type="term" value="P:extracellular matrix organization"/>
    <property type="evidence" value="ECO:0007669"/>
    <property type="project" value="TreeGrafter"/>
</dbReference>
<dbReference type="Pfam" id="PF01471">
    <property type="entry name" value="PG_binding_1"/>
    <property type="match status" value="1"/>
</dbReference>
<accession>A0A2G5DA22</accession>
<feature type="active site" evidence="7">
    <location>
        <position position="251"/>
    </location>
</feature>
<evidence type="ECO:0000259" key="10">
    <source>
        <dbReference type="SMART" id="SM00235"/>
    </source>
</evidence>
<evidence type="ECO:0000256" key="4">
    <source>
        <dbReference type="ARBA" id="ARBA00022801"/>
    </source>
</evidence>
<dbReference type="InterPro" id="IPR036365">
    <property type="entry name" value="PGBD-like_sf"/>
</dbReference>
<feature type="chain" id="PRO_5013545559" description="Peptidase metallopeptidase domain-containing protein" evidence="9">
    <location>
        <begin position="22"/>
        <end position="294"/>
    </location>
</feature>
<keyword evidence="2" id="KW-0645">Protease</keyword>
<dbReference type="CDD" id="cd04278">
    <property type="entry name" value="ZnMc_MMP"/>
    <property type="match status" value="1"/>
</dbReference>
<evidence type="ECO:0000256" key="9">
    <source>
        <dbReference type="SAM" id="SignalP"/>
    </source>
</evidence>
<evidence type="ECO:0000256" key="5">
    <source>
        <dbReference type="ARBA" id="ARBA00022833"/>
    </source>
</evidence>
<evidence type="ECO:0000313" key="12">
    <source>
        <dbReference type="Proteomes" id="UP000230069"/>
    </source>
</evidence>
<feature type="binding site" evidence="8">
    <location>
        <position position="191"/>
    </location>
    <ligand>
        <name>Ca(2+)</name>
        <dbReference type="ChEBI" id="CHEBI:29108"/>
        <label>2</label>
    </ligand>
</feature>
<feature type="binding site" description="in inhibited form" evidence="8">
    <location>
        <position position="118"/>
    </location>
    <ligand>
        <name>Zn(2+)</name>
        <dbReference type="ChEBI" id="CHEBI:29105"/>
        <label>2</label>
        <note>catalytic</note>
    </ligand>
</feature>
<dbReference type="OrthoDB" id="406838at2759"/>
<evidence type="ECO:0000256" key="6">
    <source>
        <dbReference type="ARBA" id="ARBA00023049"/>
    </source>
</evidence>
<evidence type="ECO:0000256" key="3">
    <source>
        <dbReference type="ARBA" id="ARBA00022723"/>
    </source>
</evidence>
<feature type="binding site" evidence="8">
    <location>
        <position position="208"/>
    </location>
    <ligand>
        <name>Ca(2+)</name>
        <dbReference type="ChEBI" id="CHEBI:29108"/>
        <label>3</label>
    </ligand>
</feature>
<dbReference type="GO" id="GO:0030574">
    <property type="term" value="P:collagen catabolic process"/>
    <property type="evidence" value="ECO:0007669"/>
    <property type="project" value="TreeGrafter"/>
</dbReference>
<comment type="similarity">
    <text evidence="1">Belongs to the peptidase M10A family. Matrix metalloproteinases (MMPs) subfamily.</text>
</comment>
<dbReference type="InterPro" id="IPR033739">
    <property type="entry name" value="M10A_MMP"/>
</dbReference>
<dbReference type="GO" id="GO:0004222">
    <property type="term" value="F:metalloendopeptidase activity"/>
    <property type="evidence" value="ECO:0007669"/>
    <property type="project" value="InterPro"/>
</dbReference>
<dbReference type="GO" id="GO:0006508">
    <property type="term" value="P:proteolysis"/>
    <property type="evidence" value="ECO:0007669"/>
    <property type="project" value="UniProtKB-KW"/>
</dbReference>
<feature type="binding site" evidence="8">
    <location>
        <position position="254"/>
    </location>
    <ligand>
        <name>Zn(2+)</name>
        <dbReference type="ChEBI" id="CHEBI:29105"/>
        <label>2</label>
        <note>catalytic</note>
    </ligand>
</feature>
<sequence length="294" mass="32771">MRLKLSFFTINVLVLLPFLCARSLSSDSNSTKTNAFQFLKALQGCHKGETVNGVHDLKEYLKKFGYLNYDGSNNTHADDDDFDEFLESAVRTYQTNYHLKTTGTLDAETVEKMTMSRCGIPDIVNGTSRMLSGKDKHHDHSSTSLHTVSHFSFFPGSPRDIFGPIFVQAFGKWTTVSLFTFEEIQDYNASDIVIGVHTGDHGDENPFDGRGGTLAHAFPPTDGRLHFDGDEIWSPVLQNGTFDLETVALHEIGHILGLMHSSVEGALMYPSMTRGVKKGFHEDDIRGIRALYNI</sequence>
<dbReference type="Gene3D" id="3.40.390.10">
    <property type="entry name" value="Collagenase (Catalytic Domain)"/>
    <property type="match status" value="1"/>
</dbReference>
<dbReference type="SUPFAM" id="SSF55486">
    <property type="entry name" value="Metalloproteases ('zincins'), catalytic domain"/>
    <property type="match status" value="1"/>
</dbReference>
<protein>
    <recommendedName>
        <fullName evidence="10">Peptidase metallopeptidase domain-containing protein</fullName>
    </recommendedName>
</protein>
<dbReference type="PANTHER" id="PTHR10201:SF213">
    <property type="entry name" value="METALLOENDOPROTEINASE 2-MMP-LIKE"/>
    <property type="match status" value="1"/>
</dbReference>
<feature type="signal peptide" evidence="9">
    <location>
        <begin position="1"/>
        <end position="21"/>
    </location>
</feature>
<evidence type="ECO:0000256" key="7">
    <source>
        <dbReference type="PIRSR" id="PIRSR621190-1"/>
    </source>
</evidence>
<dbReference type="GO" id="GO:0008270">
    <property type="term" value="F:zinc ion binding"/>
    <property type="evidence" value="ECO:0007669"/>
    <property type="project" value="InterPro"/>
</dbReference>
<dbReference type="GO" id="GO:0031012">
    <property type="term" value="C:extracellular matrix"/>
    <property type="evidence" value="ECO:0007669"/>
    <property type="project" value="InterPro"/>
</dbReference>
<dbReference type="InterPro" id="IPR002477">
    <property type="entry name" value="Peptidoglycan-bd-like"/>
</dbReference>
<keyword evidence="8" id="KW-0106">Calcium</keyword>
<feature type="binding site" evidence="8">
    <location>
        <position position="226"/>
    </location>
    <ligand>
        <name>Zn(2+)</name>
        <dbReference type="ChEBI" id="CHEBI:29105"/>
        <label>1</label>
    </ligand>
</feature>
<dbReference type="AlphaFoldDB" id="A0A2G5DA22"/>
<feature type="binding site" evidence="8">
    <location>
        <position position="231"/>
    </location>
    <ligand>
        <name>Ca(2+)</name>
        <dbReference type="ChEBI" id="CHEBI:29108"/>
        <label>3</label>
    </ligand>
</feature>
<feature type="binding site" evidence="8">
    <location>
        <position position="209"/>
    </location>
    <ligand>
        <name>Ca(2+)</name>
        <dbReference type="ChEBI" id="CHEBI:29108"/>
        <label>3</label>
    </ligand>
</feature>
<reference evidence="11 12" key="1">
    <citation type="submission" date="2017-09" db="EMBL/GenBank/DDBJ databases">
        <title>WGS assembly of Aquilegia coerulea Goldsmith.</title>
        <authorList>
            <person name="Hodges S."/>
            <person name="Kramer E."/>
            <person name="Nordborg M."/>
            <person name="Tomkins J."/>
            <person name="Borevitz J."/>
            <person name="Derieg N."/>
            <person name="Yan J."/>
            <person name="Mihaltcheva S."/>
            <person name="Hayes R.D."/>
            <person name="Rokhsar D."/>
        </authorList>
    </citation>
    <scope>NUCLEOTIDE SEQUENCE [LARGE SCALE GENOMIC DNA]</scope>
    <source>
        <strain evidence="12">cv. Goldsmith</strain>
    </source>
</reference>
<dbReference type="SMART" id="SM00235">
    <property type="entry name" value="ZnMc"/>
    <property type="match status" value="1"/>
</dbReference>
<dbReference type="InterPro" id="IPR024079">
    <property type="entry name" value="MetalloPept_cat_dom_sf"/>
</dbReference>
<dbReference type="EMBL" id="KZ305042">
    <property type="protein sequence ID" value="PIA40354.1"/>
    <property type="molecule type" value="Genomic_DNA"/>
</dbReference>
<feature type="binding site" evidence="8">
    <location>
        <position position="231"/>
    </location>
    <ligand>
        <name>Ca(2+)</name>
        <dbReference type="ChEBI" id="CHEBI:29108"/>
        <label>1</label>
    </ligand>
</feature>
<evidence type="ECO:0000256" key="1">
    <source>
        <dbReference type="ARBA" id="ARBA00009614"/>
    </source>
</evidence>
<comment type="cofactor">
    <cofactor evidence="8">
        <name>Zn(2+)</name>
        <dbReference type="ChEBI" id="CHEBI:29105"/>
    </cofactor>
    <text evidence="8">Binds 2 Zn(2+) ions per subunit.</text>
</comment>
<feature type="binding site" evidence="8">
    <location>
        <position position="203"/>
    </location>
    <ligand>
        <name>Zn(2+)</name>
        <dbReference type="ChEBI" id="CHEBI:29105"/>
        <label>1</label>
    </ligand>
</feature>
<dbReference type="SUPFAM" id="SSF47090">
    <property type="entry name" value="PGBD-like"/>
    <property type="match status" value="1"/>
</dbReference>